<accession>A0A2H0E1V6</accession>
<evidence type="ECO:0000313" key="1">
    <source>
        <dbReference type="EMBL" id="PIP88413.1"/>
    </source>
</evidence>
<dbReference type="SUPFAM" id="SSF55961">
    <property type="entry name" value="Bet v1-like"/>
    <property type="match status" value="1"/>
</dbReference>
<protein>
    <recommendedName>
        <fullName evidence="3">Polyketide cyclase</fullName>
    </recommendedName>
</protein>
<dbReference type="Gene3D" id="3.30.530.20">
    <property type="match status" value="1"/>
</dbReference>
<dbReference type="Proteomes" id="UP000229981">
    <property type="component" value="Unassembled WGS sequence"/>
</dbReference>
<organism evidence="1 2">
    <name type="scientific">Candidatus Beckwithbacteria bacterium CG22_combo_CG10-13_8_21_14_all_01_47_9</name>
    <dbReference type="NCBI Taxonomy" id="1974496"/>
    <lineage>
        <taxon>Bacteria</taxon>
        <taxon>Candidatus Beckwithiibacteriota</taxon>
    </lineage>
</organism>
<gene>
    <name evidence="1" type="ORF">COW80_00515</name>
</gene>
<dbReference type="Pfam" id="PF10604">
    <property type="entry name" value="Polyketide_cyc2"/>
    <property type="match status" value="1"/>
</dbReference>
<evidence type="ECO:0000313" key="2">
    <source>
        <dbReference type="Proteomes" id="UP000229981"/>
    </source>
</evidence>
<name>A0A2H0E1V6_9BACT</name>
<sequence>MKEKKLTIIINRPAVEVFSFCLNPKNTPFWVDSIVKEETNESPTKLGTVYRNVNRAGQWSEYKIVVFNQDKMFEMQLNDNNYHVKYTLTPIDKNSCGLEYLEWVETGDLAEPFTREILEKLKTVIEKS</sequence>
<proteinExistence type="predicted"/>
<dbReference type="EMBL" id="PCTU01000013">
    <property type="protein sequence ID" value="PIP88413.1"/>
    <property type="molecule type" value="Genomic_DNA"/>
</dbReference>
<dbReference type="AlphaFoldDB" id="A0A2H0E1V6"/>
<evidence type="ECO:0008006" key="3">
    <source>
        <dbReference type="Google" id="ProtNLM"/>
    </source>
</evidence>
<dbReference type="InterPro" id="IPR019587">
    <property type="entry name" value="Polyketide_cyclase/dehydratase"/>
</dbReference>
<comment type="caution">
    <text evidence="1">The sequence shown here is derived from an EMBL/GenBank/DDBJ whole genome shotgun (WGS) entry which is preliminary data.</text>
</comment>
<reference evidence="1 2" key="1">
    <citation type="submission" date="2017-09" db="EMBL/GenBank/DDBJ databases">
        <title>Depth-based differentiation of microbial function through sediment-hosted aquifers and enrichment of novel symbionts in the deep terrestrial subsurface.</title>
        <authorList>
            <person name="Probst A.J."/>
            <person name="Ladd B."/>
            <person name="Jarett J.K."/>
            <person name="Geller-Mcgrath D.E."/>
            <person name="Sieber C.M."/>
            <person name="Emerson J.B."/>
            <person name="Anantharaman K."/>
            <person name="Thomas B.C."/>
            <person name="Malmstrom R."/>
            <person name="Stieglmeier M."/>
            <person name="Klingl A."/>
            <person name="Woyke T."/>
            <person name="Ryan C.M."/>
            <person name="Banfield J.F."/>
        </authorList>
    </citation>
    <scope>NUCLEOTIDE SEQUENCE [LARGE SCALE GENOMIC DNA]</scope>
    <source>
        <strain evidence="1">CG22_combo_CG10-13_8_21_14_all_01_47_9</strain>
    </source>
</reference>
<dbReference type="InterPro" id="IPR023393">
    <property type="entry name" value="START-like_dom_sf"/>
</dbReference>